<keyword evidence="1" id="KW-0472">Membrane</keyword>
<keyword evidence="1" id="KW-0812">Transmembrane</keyword>
<reference evidence="2 3" key="1">
    <citation type="submission" date="2019-07" db="EMBL/GenBank/DDBJ databases">
        <title>Criibacterium bergeronii gen. nov., sp. nov. isolated from human clinical samples.</title>
        <authorList>
            <person name="Maheux A.F."/>
            <person name="Boudreau D.K."/>
            <person name="Berube E."/>
            <person name="Brodeur S."/>
            <person name="Bernard K.A."/>
            <person name="Abed J.Y."/>
            <person name="Ducrey E."/>
            <person name="Guay E.F."/>
            <person name="Raymond F."/>
            <person name="Corbeil J."/>
            <person name="Domingo M.-C."/>
            <person name="Roy P.H."/>
            <person name="Boissinot M."/>
            <person name="Tocheva E.I."/>
            <person name="Omar R.F."/>
        </authorList>
    </citation>
    <scope>NUCLEOTIDE SEQUENCE [LARGE SCALE GENOMIC DNA]</scope>
    <source>
        <strain evidence="2 3">CCRI-24246</strain>
    </source>
</reference>
<name>A0A552UX09_9FIRM</name>
<dbReference type="InterPro" id="IPR048042">
    <property type="entry name" value="TipC-like"/>
</dbReference>
<organism evidence="2 3">
    <name type="scientific">Criibacterium bergeronii</name>
    <dbReference type="NCBI Taxonomy" id="1871336"/>
    <lineage>
        <taxon>Bacteria</taxon>
        <taxon>Bacillati</taxon>
        <taxon>Bacillota</taxon>
        <taxon>Clostridia</taxon>
        <taxon>Peptostreptococcales</taxon>
        <taxon>Filifactoraceae</taxon>
        <taxon>Criibacterium</taxon>
    </lineage>
</organism>
<evidence type="ECO:0000313" key="2">
    <source>
        <dbReference type="EMBL" id="TRW22690.1"/>
    </source>
</evidence>
<keyword evidence="1" id="KW-1133">Transmembrane helix</keyword>
<feature type="transmembrane region" description="Helical" evidence="1">
    <location>
        <begin position="12"/>
        <end position="30"/>
    </location>
</feature>
<proteinExistence type="predicted"/>
<gene>
    <name evidence="2" type="ORF">FL857_10955</name>
</gene>
<sequence>MNKAFVRKNRRHKISVLKIILLGIIIIFLYRNFIIVQNVFDKIYYSRAFSDITINEIRPKSLDYINRDAHNMPILLRGISLIPKWSFEQEYKINDIYDGGKVRVVISETSPYEWIYEDSKDFTVKDNGGMTFYYDIWYEQSEEKTYEDSINLGYRYNVYKKKLEDDIRINRYFSENHQKDVEYSNYEDAKHILLERGLTKEYLEEKRHWMLYEKILPDWFEANKYFTRFSMNNLGNVKIVEDEESI</sequence>
<dbReference type="AlphaFoldDB" id="A0A552UX09"/>
<protein>
    <submittedName>
        <fullName evidence="2">TipC family immunity protein</fullName>
    </submittedName>
</protein>
<dbReference type="NCBIfam" id="NF033863">
    <property type="entry name" value="immun_TipC_fam"/>
    <property type="match status" value="1"/>
</dbReference>
<dbReference type="RefSeq" id="WP_144398840.1">
    <property type="nucleotide sequence ID" value="NZ_VJXW01000024.1"/>
</dbReference>
<dbReference type="Proteomes" id="UP000319424">
    <property type="component" value="Unassembled WGS sequence"/>
</dbReference>
<dbReference type="EMBL" id="VJXW01000024">
    <property type="protein sequence ID" value="TRW22690.1"/>
    <property type="molecule type" value="Genomic_DNA"/>
</dbReference>
<accession>A0A552UX09</accession>
<evidence type="ECO:0000313" key="3">
    <source>
        <dbReference type="Proteomes" id="UP000319424"/>
    </source>
</evidence>
<comment type="caution">
    <text evidence="2">The sequence shown here is derived from an EMBL/GenBank/DDBJ whole genome shotgun (WGS) entry which is preliminary data.</text>
</comment>
<evidence type="ECO:0000256" key="1">
    <source>
        <dbReference type="SAM" id="Phobius"/>
    </source>
</evidence>